<name>A0AAD9S713_PHOAM</name>
<comment type="caution">
    <text evidence="2">The sequence shown here is derived from an EMBL/GenBank/DDBJ whole genome shotgun (WGS) entry which is preliminary data.</text>
</comment>
<protein>
    <submittedName>
        <fullName evidence="2">Uncharacterized protein</fullName>
    </submittedName>
</protein>
<dbReference type="Proteomes" id="UP001265746">
    <property type="component" value="Unassembled WGS sequence"/>
</dbReference>
<reference evidence="2" key="1">
    <citation type="submission" date="2023-06" db="EMBL/GenBank/DDBJ databases">
        <authorList>
            <person name="Noh H."/>
        </authorList>
    </citation>
    <scope>NUCLEOTIDE SEQUENCE</scope>
    <source>
        <strain evidence="2">DUCC20226</strain>
    </source>
</reference>
<proteinExistence type="predicted"/>
<keyword evidence="3" id="KW-1185">Reference proteome</keyword>
<feature type="region of interest" description="Disordered" evidence="1">
    <location>
        <begin position="193"/>
        <end position="215"/>
    </location>
</feature>
<evidence type="ECO:0000313" key="3">
    <source>
        <dbReference type="Proteomes" id="UP001265746"/>
    </source>
</evidence>
<organism evidence="2 3">
    <name type="scientific">Phomopsis amygdali</name>
    <name type="common">Fusicoccum amygdali</name>
    <dbReference type="NCBI Taxonomy" id="1214568"/>
    <lineage>
        <taxon>Eukaryota</taxon>
        <taxon>Fungi</taxon>
        <taxon>Dikarya</taxon>
        <taxon>Ascomycota</taxon>
        <taxon>Pezizomycotina</taxon>
        <taxon>Sordariomycetes</taxon>
        <taxon>Sordariomycetidae</taxon>
        <taxon>Diaporthales</taxon>
        <taxon>Diaporthaceae</taxon>
        <taxon>Diaporthe</taxon>
    </lineage>
</organism>
<evidence type="ECO:0000313" key="2">
    <source>
        <dbReference type="EMBL" id="KAK2600487.1"/>
    </source>
</evidence>
<gene>
    <name evidence="2" type="ORF">N8I77_010015</name>
</gene>
<dbReference type="AlphaFoldDB" id="A0AAD9S713"/>
<evidence type="ECO:0000256" key="1">
    <source>
        <dbReference type="SAM" id="MobiDB-lite"/>
    </source>
</evidence>
<sequence length="215" mass="24910">MEVEILSAVWTNTSQTFMQFPMTGVARSGRIKREDECRLAYLAMESYQCYLPMCPWKPFGSTALEETDLDVRVHANCQGHGLRYVGWAWDYLDDDLAVERKFHEYGGAIDVDIKSQQKLVTNQPSHSRPYEELDLNDDGPSWKATLNIFMWLRRDGFPSSEQYIRRHEWLCDVLDDEEEAAYESWTDEEDVVASGRRRAKSSAPRPKLGQWLAST</sequence>
<dbReference type="EMBL" id="JAUJFL010000006">
    <property type="protein sequence ID" value="KAK2600487.1"/>
    <property type="molecule type" value="Genomic_DNA"/>
</dbReference>
<accession>A0AAD9S713</accession>